<dbReference type="SUPFAM" id="SSF46785">
    <property type="entry name" value="Winged helix' DNA-binding domain"/>
    <property type="match status" value="1"/>
</dbReference>
<dbReference type="InterPro" id="IPR029016">
    <property type="entry name" value="GAF-like_dom_sf"/>
</dbReference>
<dbReference type="EMBL" id="PYAL01000003">
    <property type="protein sequence ID" value="RXN90223.1"/>
    <property type="molecule type" value="Genomic_DNA"/>
</dbReference>
<keyword evidence="8" id="KW-1185">Reference proteome</keyword>
<organism evidence="7 8">
    <name type="scientific">Achromobacter aloeverae</name>
    <dbReference type="NCBI Taxonomy" id="1750518"/>
    <lineage>
        <taxon>Bacteria</taxon>
        <taxon>Pseudomonadati</taxon>
        <taxon>Pseudomonadota</taxon>
        <taxon>Betaproteobacteria</taxon>
        <taxon>Burkholderiales</taxon>
        <taxon>Alcaligenaceae</taxon>
        <taxon>Achromobacter</taxon>
    </lineage>
</organism>
<dbReference type="InterPro" id="IPR014757">
    <property type="entry name" value="Tscrpt_reg_IclR_C"/>
</dbReference>
<feature type="domain" description="IclR-ED" evidence="6">
    <location>
        <begin position="131"/>
        <end position="315"/>
    </location>
</feature>
<dbReference type="Pfam" id="PF01614">
    <property type="entry name" value="IclR_C"/>
    <property type="match status" value="1"/>
</dbReference>
<dbReference type="InterPro" id="IPR036390">
    <property type="entry name" value="WH_DNA-bd_sf"/>
</dbReference>
<dbReference type="PANTHER" id="PTHR30136:SF35">
    <property type="entry name" value="HTH-TYPE TRANSCRIPTIONAL REGULATOR RV1719"/>
    <property type="match status" value="1"/>
</dbReference>
<gene>
    <name evidence="7" type="ORF">C7R54_11920</name>
</gene>
<evidence type="ECO:0000313" key="7">
    <source>
        <dbReference type="EMBL" id="RXN90223.1"/>
    </source>
</evidence>
<evidence type="ECO:0008006" key="9">
    <source>
        <dbReference type="Google" id="ProtNLM"/>
    </source>
</evidence>
<evidence type="ECO:0000256" key="3">
    <source>
        <dbReference type="ARBA" id="ARBA00023163"/>
    </source>
</evidence>
<accession>A0A4Q1HJZ7</accession>
<dbReference type="Gene3D" id="1.10.10.10">
    <property type="entry name" value="Winged helix-like DNA-binding domain superfamily/Winged helix DNA-binding domain"/>
    <property type="match status" value="1"/>
</dbReference>
<dbReference type="GO" id="GO:0003700">
    <property type="term" value="F:DNA-binding transcription factor activity"/>
    <property type="evidence" value="ECO:0007669"/>
    <property type="project" value="TreeGrafter"/>
</dbReference>
<dbReference type="Proteomes" id="UP000290849">
    <property type="component" value="Unassembled WGS sequence"/>
</dbReference>
<name>A0A4Q1HJZ7_9BURK</name>
<dbReference type="SMART" id="SM00346">
    <property type="entry name" value="HTH_ICLR"/>
    <property type="match status" value="1"/>
</dbReference>
<keyword evidence="3" id="KW-0804">Transcription</keyword>
<dbReference type="AlphaFoldDB" id="A0A4Q1HJZ7"/>
<evidence type="ECO:0000313" key="8">
    <source>
        <dbReference type="Proteomes" id="UP000290849"/>
    </source>
</evidence>
<dbReference type="InterPro" id="IPR036388">
    <property type="entry name" value="WH-like_DNA-bd_sf"/>
</dbReference>
<evidence type="ECO:0000256" key="2">
    <source>
        <dbReference type="ARBA" id="ARBA00023125"/>
    </source>
</evidence>
<dbReference type="PANTHER" id="PTHR30136">
    <property type="entry name" value="HELIX-TURN-HELIX TRANSCRIPTIONAL REGULATOR, ICLR FAMILY"/>
    <property type="match status" value="1"/>
</dbReference>
<feature type="region of interest" description="Disordered" evidence="4">
    <location>
        <begin position="22"/>
        <end position="49"/>
    </location>
</feature>
<sequence length="323" mass="34085">MAGPRGRYRIILASQGPLERRIPRRGLLDNTHSPYAGLSSSRSESRNRVNNLASDSASIDPADLAAAGATRSPVRTVQLLHTLASTASGATLAALAADLRLPKTSVFRLLRSLELCGYVEVVKGAYQLGPAARELGKAIMLNYDFGGRAHQTLQWLASKCGQTVILGTLAPNGADVIYSSVIEGVNPLRFTINAGAAKPLQCSASGQVLLAFMQAKALEKFYAEVVYTRHATGTIMTREHLDKALRKIRKTGIAVSVNGMDQGVYSVAAPVVDASATVCAGISVSAPEAHAADHAEEYESLVRQAGGELSRLLGYAGDYPPAA</sequence>
<dbReference type="OrthoDB" id="8994386at2"/>
<evidence type="ECO:0000256" key="4">
    <source>
        <dbReference type="SAM" id="MobiDB-lite"/>
    </source>
</evidence>
<dbReference type="GO" id="GO:0045892">
    <property type="term" value="P:negative regulation of DNA-templated transcription"/>
    <property type="evidence" value="ECO:0007669"/>
    <property type="project" value="TreeGrafter"/>
</dbReference>
<protein>
    <recommendedName>
        <fullName evidence="9">IclR family transcriptional regulator</fullName>
    </recommendedName>
</protein>
<keyword evidence="2" id="KW-0238">DNA-binding</keyword>
<dbReference type="InterPro" id="IPR050707">
    <property type="entry name" value="HTH_MetabolicPath_Reg"/>
</dbReference>
<evidence type="ECO:0000256" key="1">
    <source>
        <dbReference type="ARBA" id="ARBA00023015"/>
    </source>
</evidence>
<dbReference type="PROSITE" id="PS51078">
    <property type="entry name" value="ICLR_ED"/>
    <property type="match status" value="1"/>
</dbReference>
<dbReference type="SUPFAM" id="SSF55781">
    <property type="entry name" value="GAF domain-like"/>
    <property type="match status" value="1"/>
</dbReference>
<dbReference type="Gene3D" id="3.30.450.40">
    <property type="match status" value="1"/>
</dbReference>
<comment type="caution">
    <text evidence="7">The sequence shown here is derived from an EMBL/GenBank/DDBJ whole genome shotgun (WGS) entry which is preliminary data.</text>
</comment>
<feature type="domain" description="HTH iclR-type" evidence="5">
    <location>
        <begin position="70"/>
        <end position="130"/>
    </location>
</feature>
<evidence type="ECO:0000259" key="5">
    <source>
        <dbReference type="PROSITE" id="PS51077"/>
    </source>
</evidence>
<dbReference type="Pfam" id="PF09339">
    <property type="entry name" value="HTH_IclR"/>
    <property type="match status" value="1"/>
</dbReference>
<evidence type="ECO:0000259" key="6">
    <source>
        <dbReference type="PROSITE" id="PS51078"/>
    </source>
</evidence>
<dbReference type="GO" id="GO:0003677">
    <property type="term" value="F:DNA binding"/>
    <property type="evidence" value="ECO:0007669"/>
    <property type="project" value="UniProtKB-KW"/>
</dbReference>
<reference evidence="7 8" key="1">
    <citation type="journal article" date="2017" name="Int. J. Syst. Evol. Microbiol.">
        <title>Achromobacter aloeverae sp. nov., isolated from the root of Aloe vera (L.) Burm.f.</title>
        <authorList>
            <person name="Kuncharoen N."/>
            <person name="Muramatsu Y."/>
            <person name="Shibata C."/>
            <person name="Kamakura Y."/>
            <person name="Nakagawa Y."/>
            <person name="Tanasupawat S."/>
        </authorList>
    </citation>
    <scope>NUCLEOTIDE SEQUENCE [LARGE SCALE GENOMIC DNA]</scope>
    <source>
        <strain evidence="7 8">AVA-1</strain>
    </source>
</reference>
<dbReference type="PROSITE" id="PS51077">
    <property type="entry name" value="HTH_ICLR"/>
    <property type="match status" value="1"/>
</dbReference>
<keyword evidence="1" id="KW-0805">Transcription regulation</keyword>
<proteinExistence type="predicted"/>
<dbReference type="InterPro" id="IPR005471">
    <property type="entry name" value="Tscrpt_reg_IclR_N"/>
</dbReference>